<dbReference type="Pfam" id="PF02687">
    <property type="entry name" value="FtsX"/>
    <property type="match status" value="2"/>
</dbReference>
<dbReference type="InterPro" id="IPR003838">
    <property type="entry name" value="ABC3_permease_C"/>
</dbReference>
<feature type="transmembrane region" description="Helical" evidence="6">
    <location>
        <begin position="404"/>
        <end position="424"/>
    </location>
</feature>
<dbReference type="PANTHER" id="PTHR30287:SF2">
    <property type="entry name" value="BLL1001 PROTEIN"/>
    <property type="match status" value="1"/>
</dbReference>
<evidence type="ECO:0000256" key="1">
    <source>
        <dbReference type="ARBA" id="ARBA00004651"/>
    </source>
</evidence>
<evidence type="ECO:0000313" key="9">
    <source>
        <dbReference type="Proteomes" id="UP000000249"/>
    </source>
</evidence>
<dbReference type="PANTHER" id="PTHR30287">
    <property type="entry name" value="MEMBRANE COMPONENT OF PREDICTED ABC SUPERFAMILY METABOLITE UPTAKE TRANSPORTER"/>
    <property type="match status" value="1"/>
</dbReference>
<feature type="transmembrane region" description="Helical" evidence="6">
    <location>
        <begin position="478"/>
        <end position="497"/>
    </location>
</feature>
<comment type="subcellular location">
    <subcellularLocation>
        <location evidence="1">Cell membrane</location>
        <topology evidence="1">Multi-pass membrane protein</topology>
    </subcellularLocation>
</comment>
<reference evidence="8 9" key="1">
    <citation type="submission" date="2007-03" db="EMBL/GenBank/DDBJ databases">
        <authorList>
            <person name="Heidelberg J."/>
        </authorList>
    </citation>
    <scope>NUCLEOTIDE SEQUENCE [LARGE SCALE GENOMIC DNA]</scope>
    <source>
        <strain evidence="9">ATCC 39541 / Classical Ogawa 395 / O395</strain>
    </source>
</reference>
<keyword evidence="2" id="KW-1003">Cell membrane</keyword>
<feature type="transmembrane region" description="Helical" evidence="6">
    <location>
        <begin position="256"/>
        <end position="276"/>
    </location>
</feature>
<dbReference type="PATRIC" id="fig|345073.21.peg.1691"/>
<dbReference type="GO" id="GO:0005886">
    <property type="term" value="C:plasma membrane"/>
    <property type="evidence" value="ECO:0007669"/>
    <property type="project" value="UniProtKB-SubCell"/>
</dbReference>
<feature type="domain" description="ABC3 transporter permease C-terminal" evidence="7">
    <location>
        <begin position="263"/>
        <end position="387"/>
    </location>
</feature>
<gene>
    <name evidence="8" type="ordered locus">VC0395_A1235</name>
</gene>
<dbReference type="OrthoDB" id="343744at2"/>
<dbReference type="AlphaFoldDB" id="A0A0H3AJD4"/>
<sequence length="836" mass="92712">MKKLRSTWMAVFVCKEDSCMLWPVVKALLGHYRRYPLQICLVWLGLTLGVSLLVGVTAINHHARQSYEHGEKLFSNPLPYRIRSKHIANKIPQGLYIQLRRDGFQQCVPFDDYRFSTTSGLDLILQGIDPVALLSIDNGKPLAQQSGLQLMNPPYPVMVSQELAKLQDWQEGDYIALTDGSQLGPIVIDRHNQVTGMRVVADLSLVRMLKKGSGLTVIACADMPPAKLDKLKKSLPNGLTLTRSTRSELESLTQAFHLNLTAMGMLAFLVGIFIFYQAMSLSMVQRQPLVGTLRQIGVNGWQLAKALLIELLVLVLVSWVCGNVLGLLLANQLIPSVASSLGYLYNANVDLAIGWDWSWSSYSLLMALLAAFASCTWPLVRLLRSQPIRLSARLSLVRFAGKEFKLQALLACALCVAAVAIYQAPKSQQSGFAIIGLMLLSVALFTPYIIWTLFTSFSYTLRWVKVRWFFADAAASMSYRGVATMAFMVALAANIGVETMVGSFRDTTDRWLSQRLAADIYLYPSNSVASRMSQWLGQQPEVDAVWWRWEKDFASQHGPVQIVSTGASDGELDSLTVKLGVPNYWYHLHHARGVMISESMALKLGIRPGDLIDLPEPMGSGWAVFGVYYDYGNPYHQVMMSHQNWMKAFAGTGNVALAVVLKEGLTGESVKKRLDTIFRLDADRIFDNTNIHSHAMRVFDRTFSIAGTLGNITLFIAVCGIFFSTLAGETSRLRHISLLRCLGVSGKELVLIGGMQLFVFGAISLLIALPLGLTLAKLVIDVVIKHSFGWTMQLQMVPGEYVYTVVWSMMALILAGALPIIRLARKSPMKSLREAL</sequence>
<keyword evidence="3 6" id="KW-0812">Transmembrane</keyword>
<evidence type="ECO:0000313" key="8">
    <source>
        <dbReference type="EMBL" id="ABQ20646.1"/>
    </source>
</evidence>
<name>A0A0H3AJD4_VIBC3</name>
<evidence type="ECO:0000256" key="5">
    <source>
        <dbReference type="ARBA" id="ARBA00023136"/>
    </source>
</evidence>
<feature type="domain" description="ABC3 transporter permease C-terminal" evidence="7">
    <location>
        <begin position="712"/>
        <end position="828"/>
    </location>
</feature>
<evidence type="ECO:0000259" key="7">
    <source>
        <dbReference type="Pfam" id="PF02687"/>
    </source>
</evidence>
<evidence type="ECO:0000256" key="3">
    <source>
        <dbReference type="ARBA" id="ARBA00022692"/>
    </source>
</evidence>
<evidence type="ECO:0000256" key="4">
    <source>
        <dbReference type="ARBA" id="ARBA00022989"/>
    </source>
</evidence>
<evidence type="ECO:0000256" key="2">
    <source>
        <dbReference type="ARBA" id="ARBA00022475"/>
    </source>
</evidence>
<keyword evidence="5 6" id="KW-0472">Membrane</keyword>
<organism evidence="8 9">
    <name type="scientific">Vibrio cholerae serotype O1 (strain ATCC 39541 / Classical Ogawa 395 / O395)</name>
    <dbReference type="NCBI Taxonomy" id="345073"/>
    <lineage>
        <taxon>Bacteria</taxon>
        <taxon>Pseudomonadati</taxon>
        <taxon>Pseudomonadota</taxon>
        <taxon>Gammaproteobacteria</taxon>
        <taxon>Vibrionales</taxon>
        <taxon>Vibrionaceae</taxon>
        <taxon>Vibrio</taxon>
    </lineage>
</organism>
<dbReference type="eggNOG" id="COG0577">
    <property type="taxonomic scope" value="Bacteria"/>
</dbReference>
<keyword evidence="4 6" id="KW-1133">Transmembrane helix</keyword>
<feature type="transmembrane region" description="Helical" evidence="6">
    <location>
        <begin position="749"/>
        <end position="769"/>
    </location>
</feature>
<evidence type="ECO:0000256" key="6">
    <source>
        <dbReference type="SAM" id="Phobius"/>
    </source>
</evidence>
<dbReference type="KEGG" id="vco:VC0395_A1235"/>
<dbReference type="Proteomes" id="UP000000249">
    <property type="component" value="Chromosome 1"/>
</dbReference>
<feature type="transmembrane region" description="Helical" evidence="6">
    <location>
        <begin position="311"/>
        <end position="334"/>
    </location>
</feature>
<feature type="transmembrane region" description="Helical" evidence="6">
    <location>
        <begin position="362"/>
        <end position="383"/>
    </location>
</feature>
<dbReference type="InterPro" id="IPR038766">
    <property type="entry name" value="Membrane_comp_ABC_pdt"/>
</dbReference>
<accession>A0A0H3AJD4</accession>
<feature type="transmembrane region" description="Helical" evidence="6">
    <location>
        <begin position="39"/>
        <end position="59"/>
    </location>
</feature>
<feature type="transmembrane region" description="Helical" evidence="6">
    <location>
        <begin position="703"/>
        <end position="728"/>
    </location>
</feature>
<dbReference type="KEGG" id="vcr:VC395_1746"/>
<protein>
    <submittedName>
        <fullName evidence="8">Membrane protein</fullName>
    </submittedName>
</protein>
<feature type="transmembrane region" description="Helical" evidence="6">
    <location>
        <begin position="801"/>
        <end position="824"/>
    </location>
</feature>
<feature type="transmembrane region" description="Helical" evidence="6">
    <location>
        <begin position="430"/>
        <end position="457"/>
    </location>
</feature>
<proteinExistence type="predicted"/>
<dbReference type="EMBL" id="CP000627">
    <property type="protein sequence ID" value="ABQ20646.1"/>
    <property type="molecule type" value="Genomic_DNA"/>
</dbReference>